<keyword evidence="4 5" id="KW-0408">Iron</keyword>
<dbReference type="InterPro" id="IPR002401">
    <property type="entry name" value="Cyt_P450_E_grp-I"/>
</dbReference>
<dbReference type="GO" id="GO:0020037">
    <property type="term" value="F:heme binding"/>
    <property type="evidence" value="ECO:0007669"/>
    <property type="project" value="InterPro"/>
</dbReference>
<evidence type="ECO:0000256" key="4">
    <source>
        <dbReference type="ARBA" id="ARBA00023004"/>
    </source>
</evidence>
<keyword evidence="6" id="KW-0503">Monooxygenase</keyword>
<dbReference type="OrthoDB" id="3934656at2759"/>
<comment type="cofactor">
    <cofactor evidence="1 5">
        <name>heme</name>
        <dbReference type="ChEBI" id="CHEBI:30413"/>
    </cofactor>
</comment>
<accession>A0A9W9N1Q0</accession>
<feature type="transmembrane region" description="Helical" evidence="7">
    <location>
        <begin position="12"/>
        <end position="29"/>
    </location>
</feature>
<dbReference type="EMBL" id="JAPQKP010000001">
    <property type="protein sequence ID" value="KAJ5211164.1"/>
    <property type="molecule type" value="Genomic_DNA"/>
</dbReference>
<proteinExistence type="inferred from homology"/>
<dbReference type="PANTHER" id="PTHR24305:SF190">
    <property type="entry name" value="P450, PUTATIVE (EUROFUNG)-RELATED"/>
    <property type="match status" value="1"/>
</dbReference>
<keyword evidence="7" id="KW-0472">Membrane</keyword>
<reference evidence="8" key="2">
    <citation type="journal article" date="2023" name="IMA Fungus">
        <title>Comparative genomic study of the Penicillium genus elucidates a diverse pangenome and 15 lateral gene transfer events.</title>
        <authorList>
            <person name="Petersen C."/>
            <person name="Sorensen T."/>
            <person name="Nielsen M.R."/>
            <person name="Sondergaard T.E."/>
            <person name="Sorensen J.L."/>
            <person name="Fitzpatrick D.A."/>
            <person name="Frisvad J.C."/>
            <person name="Nielsen K.L."/>
        </authorList>
    </citation>
    <scope>NUCLEOTIDE SEQUENCE</scope>
    <source>
        <strain evidence="8">IBT 16849</strain>
    </source>
</reference>
<protein>
    <submittedName>
        <fullName evidence="8">Cytochrome P450</fullName>
    </submittedName>
</protein>
<evidence type="ECO:0000256" key="5">
    <source>
        <dbReference type="PIRSR" id="PIRSR602401-1"/>
    </source>
</evidence>
<dbReference type="PRINTS" id="PR00385">
    <property type="entry name" value="P450"/>
</dbReference>
<keyword evidence="5 6" id="KW-0349">Heme</keyword>
<dbReference type="Pfam" id="PF00067">
    <property type="entry name" value="p450"/>
    <property type="match status" value="1"/>
</dbReference>
<keyword evidence="7" id="KW-1133">Transmembrane helix</keyword>
<comment type="caution">
    <text evidence="8">The sequence shown here is derived from an EMBL/GenBank/DDBJ whole genome shotgun (WGS) entry which is preliminary data.</text>
</comment>
<keyword evidence="7" id="KW-0812">Transmembrane</keyword>
<evidence type="ECO:0000256" key="7">
    <source>
        <dbReference type="SAM" id="Phobius"/>
    </source>
</evidence>
<dbReference type="SUPFAM" id="SSF48264">
    <property type="entry name" value="Cytochrome P450"/>
    <property type="match status" value="1"/>
</dbReference>
<evidence type="ECO:0000256" key="3">
    <source>
        <dbReference type="ARBA" id="ARBA00023002"/>
    </source>
</evidence>
<keyword evidence="9" id="KW-1185">Reference proteome</keyword>
<dbReference type="GO" id="GO:0005506">
    <property type="term" value="F:iron ion binding"/>
    <property type="evidence" value="ECO:0007669"/>
    <property type="project" value="InterPro"/>
</dbReference>
<dbReference type="GO" id="GO:0016705">
    <property type="term" value="F:oxidoreductase activity, acting on paired donors, with incorporation or reduction of molecular oxygen"/>
    <property type="evidence" value="ECO:0007669"/>
    <property type="project" value="InterPro"/>
</dbReference>
<name>A0A9W9N1Q0_9EURO</name>
<dbReference type="Gene3D" id="1.10.630.10">
    <property type="entry name" value="Cytochrome P450"/>
    <property type="match status" value="1"/>
</dbReference>
<dbReference type="CDD" id="cd11060">
    <property type="entry name" value="CYP57A1-like"/>
    <property type="match status" value="1"/>
</dbReference>
<evidence type="ECO:0000313" key="9">
    <source>
        <dbReference type="Proteomes" id="UP001150879"/>
    </source>
</evidence>
<dbReference type="InterPro" id="IPR001128">
    <property type="entry name" value="Cyt_P450"/>
</dbReference>
<keyword evidence="3 6" id="KW-0560">Oxidoreductase</keyword>
<gene>
    <name evidence="8" type="ORF">N7472_001303</name>
</gene>
<evidence type="ECO:0000256" key="1">
    <source>
        <dbReference type="ARBA" id="ARBA00001971"/>
    </source>
</evidence>
<dbReference type="Proteomes" id="UP001150879">
    <property type="component" value="Unassembled WGS sequence"/>
</dbReference>
<comment type="similarity">
    <text evidence="6">Belongs to the cytochrome P450 family.</text>
</comment>
<dbReference type="PANTHER" id="PTHR24305">
    <property type="entry name" value="CYTOCHROME P450"/>
    <property type="match status" value="1"/>
</dbReference>
<dbReference type="InterPro" id="IPR036396">
    <property type="entry name" value="Cyt_P450_sf"/>
</dbReference>
<dbReference type="AlphaFoldDB" id="A0A9W9N1Q0"/>
<feature type="binding site" description="axial binding residue" evidence="5">
    <location>
        <position position="461"/>
    </location>
    <ligand>
        <name>heme</name>
        <dbReference type="ChEBI" id="CHEBI:30413"/>
    </ligand>
    <ligandPart>
        <name>Fe</name>
        <dbReference type="ChEBI" id="CHEBI:18248"/>
    </ligandPart>
</feature>
<dbReference type="GO" id="GO:0043386">
    <property type="term" value="P:mycotoxin biosynthetic process"/>
    <property type="evidence" value="ECO:0007669"/>
    <property type="project" value="UniProtKB-ARBA"/>
</dbReference>
<evidence type="ECO:0000256" key="6">
    <source>
        <dbReference type="RuleBase" id="RU000461"/>
    </source>
</evidence>
<sequence length="513" mass="57266">MISQPAYMPYDVPTLIAAGITLLILYYLLGDLFSPLHDIKGPTLTRYTRLWELYKNWQGQLEHVTVALHKQYGPIVRLAPNRYSISDPTAIRTIYGPGSKFSKSDFYTPFGSPSMDHKDVFSETINEKHALERKKTSNMYAMSSLVSYEPFVDKVNGEFMAALAGHAQHGRVFDLFTWMQFYAFDVIGEITLGRSFGLIEAGYDKDGLLHAVHVASISYGSMAGLIPEIHPWYVWFQNVVPIESHWKVTQRVISREIDTRMKGVSTSDRKDFLAKCIELNEAGKLDHSTINNVISANIGAGSDTTGISMSAVIYFLMKHPHCLQKLRDEIETAAGQGNLSNPVTFQEGQKLSYLQATIKEALRLHAAVGQILSRVVPEGGAEIAGRHFPQGTVVGVNAWVIHSDESIWGKDVHEFRPERWLVGKEQLAFLDRNFLGVGPVLRQMKQVVLTGLQFGAGARTCIGKNISLLEMTKLLPQLVRQFDFVPAGDSQCTTSSGWFVKQSIKVKVIDIAR</sequence>
<keyword evidence="2 5" id="KW-0479">Metal-binding</keyword>
<organism evidence="8 9">
    <name type="scientific">Penicillium cf. griseofulvum</name>
    <dbReference type="NCBI Taxonomy" id="2972120"/>
    <lineage>
        <taxon>Eukaryota</taxon>
        <taxon>Fungi</taxon>
        <taxon>Dikarya</taxon>
        <taxon>Ascomycota</taxon>
        <taxon>Pezizomycotina</taxon>
        <taxon>Eurotiomycetes</taxon>
        <taxon>Eurotiomycetidae</taxon>
        <taxon>Eurotiales</taxon>
        <taxon>Aspergillaceae</taxon>
        <taxon>Penicillium</taxon>
    </lineage>
</organism>
<reference evidence="8" key="1">
    <citation type="submission" date="2022-11" db="EMBL/GenBank/DDBJ databases">
        <authorList>
            <person name="Petersen C."/>
        </authorList>
    </citation>
    <scope>NUCLEOTIDE SEQUENCE</scope>
    <source>
        <strain evidence="8">IBT 16849</strain>
    </source>
</reference>
<dbReference type="PROSITE" id="PS00086">
    <property type="entry name" value="CYTOCHROME_P450"/>
    <property type="match status" value="1"/>
</dbReference>
<dbReference type="InterPro" id="IPR017972">
    <property type="entry name" value="Cyt_P450_CS"/>
</dbReference>
<dbReference type="PRINTS" id="PR00463">
    <property type="entry name" value="EP450I"/>
</dbReference>
<evidence type="ECO:0000313" key="8">
    <source>
        <dbReference type="EMBL" id="KAJ5211164.1"/>
    </source>
</evidence>
<evidence type="ECO:0000256" key="2">
    <source>
        <dbReference type="ARBA" id="ARBA00022723"/>
    </source>
</evidence>
<dbReference type="GO" id="GO:0004497">
    <property type="term" value="F:monooxygenase activity"/>
    <property type="evidence" value="ECO:0007669"/>
    <property type="project" value="UniProtKB-KW"/>
</dbReference>
<dbReference type="InterPro" id="IPR050121">
    <property type="entry name" value="Cytochrome_P450_monoxygenase"/>
</dbReference>